<name>A0AAV8YRW0_9CUCU</name>
<dbReference type="EMBL" id="JAPWTK010000050">
    <property type="protein sequence ID" value="KAJ8954127.1"/>
    <property type="molecule type" value="Genomic_DNA"/>
</dbReference>
<feature type="region of interest" description="Disordered" evidence="1">
    <location>
        <begin position="56"/>
        <end position="76"/>
    </location>
</feature>
<dbReference type="Proteomes" id="UP001162162">
    <property type="component" value="Unassembled WGS sequence"/>
</dbReference>
<organism evidence="2 3">
    <name type="scientific">Aromia moschata</name>
    <dbReference type="NCBI Taxonomy" id="1265417"/>
    <lineage>
        <taxon>Eukaryota</taxon>
        <taxon>Metazoa</taxon>
        <taxon>Ecdysozoa</taxon>
        <taxon>Arthropoda</taxon>
        <taxon>Hexapoda</taxon>
        <taxon>Insecta</taxon>
        <taxon>Pterygota</taxon>
        <taxon>Neoptera</taxon>
        <taxon>Endopterygota</taxon>
        <taxon>Coleoptera</taxon>
        <taxon>Polyphaga</taxon>
        <taxon>Cucujiformia</taxon>
        <taxon>Chrysomeloidea</taxon>
        <taxon>Cerambycidae</taxon>
        <taxon>Cerambycinae</taxon>
        <taxon>Callichromatini</taxon>
        <taxon>Aromia</taxon>
    </lineage>
</organism>
<protein>
    <submittedName>
        <fullName evidence="2">Uncharacterized protein</fullName>
    </submittedName>
</protein>
<gene>
    <name evidence="2" type="ORF">NQ318_005721</name>
</gene>
<evidence type="ECO:0000313" key="3">
    <source>
        <dbReference type="Proteomes" id="UP001162162"/>
    </source>
</evidence>
<keyword evidence="3" id="KW-1185">Reference proteome</keyword>
<evidence type="ECO:0000256" key="1">
    <source>
        <dbReference type="SAM" id="MobiDB-lite"/>
    </source>
</evidence>
<reference evidence="2" key="1">
    <citation type="journal article" date="2023" name="Insect Mol. Biol.">
        <title>Genome sequencing provides insights into the evolution of gene families encoding plant cell wall-degrading enzymes in longhorned beetles.</title>
        <authorList>
            <person name="Shin N.R."/>
            <person name="Okamura Y."/>
            <person name="Kirsch R."/>
            <person name="Pauchet Y."/>
        </authorList>
    </citation>
    <scope>NUCLEOTIDE SEQUENCE</scope>
    <source>
        <strain evidence="2">AMC_N1</strain>
    </source>
</reference>
<dbReference type="AlphaFoldDB" id="A0AAV8YRW0"/>
<proteinExistence type="predicted"/>
<sequence length="133" mass="15198">MSGSEPFHQSTLINENRNRLRYDMRFKVSNFLMASNRDSPDDDGYKRFTEDIHNVSYGSNTSNPVDEMGSRSSLSRDDADVDHWEMNYHEAAIFLEEGENNEKFDCTPATLPRCLPTSSSTIRGTTVWTYSSP</sequence>
<comment type="caution">
    <text evidence="2">The sequence shown here is derived from an EMBL/GenBank/DDBJ whole genome shotgun (WGS) entry which is preliminary data.</text>
</comment>
<accession>A0AAV8YRW0</accession>
<evidence type="ECO:0000313" key="2">
    <source>
        <dbReference type="EMBL" id="KAJ8954127.1"/>
    </source>
</evidence>